<dbReference type="Gene3D" id="1.10.10.10">
    <property type="entry name" value="Winged helix-like DNA-binding domain superfamily/Winged helix DNA-binding domain"/>
    <property type="match status" value="1"/>
</dbReference>
<evidence type="ECO:0000256" key="3">
    <source>
        <dbReference type="ARBA" id="ARBA00023163"/>
    </source>
</evidence>
<dbReference type="InterPro" id="IPR036390">
    <property type="entry name" value="WH_DNA-bd_sf"/>
</dbReference>
<reference evidence="6" key="1">
    <citation type="journal article" date="2019" name="Int. J. Syst. Evol. Microbiol.">
        <title>The Global Catalogue of Microorganisms (GCM) 10K type strain sequencing project: providing services to taxonomists for standard genome sequencing and annotation.</title>
        <authorList>
            <consortium name="The Broad Institute Genomics Platform"/>
            <consortium name="The Broad Institute Genome Sequencing Center for Infectious Disease"/>
            <person name="Wu L."/>
            <person name="Ma J."/>
        </authorList>
    </citation>
    <scope>NUCLEOTIDE SEQUENCE [LARGE SCALE GENOMIC DNA]</scope>
    <source>
        <strain evidence="6">JCM 16013</strain>
    </source>
</reference>
<dbReference type="PANTHER" id="PTHR43132:SF8">
    <property type="entry name" value="HTH-TYPE TRANSCRIPTIONAL REGULATOR KMTR"/>
    <property type="match status" value="1"/>
</dbReference>
<dbReference type="InterPro" id="IPR011991">
    <property type="entry name" value="ArsR-like_HTH"/>
</dbReference>
<evidence type="ECO:0000256" key="2">
    <source>
        <dbReference type="ARBA" id="ARBA00023125"/>
    </source>
</evidence>
<accession>A0ABP5EKB7</accession>
<dbReference type="EMBL" id="BAAAQM010000061">
    <property type="protein sequence ID" value="GAA1997865.1"/>
    <property type="molecule type" value="Genomic_DNA"/>
</dbReference>
<dbReference type="SUPFAM" id="SSF46785">
    <property type="entry name" value="Winged helix' DNA-binding domain"/>
    <property type="match status" value="1"/>
</dbReference>
<evidence type="ECO:0000313" key="5">
    <source>
        <dbReference type="EMBL" id="GAA1997865.1"/>
    </source>
</evidence>
<keyword evidence="3" id="KW-0804">Transcription</keyword>
<sequence length="331" mass="35550">METIDYSPGDLSGARFVVSPLGHLIHGVHDGPCSRHSPWRQRWWTRARRQVSTSSGRLVPLINRAHPDAPAFLPLAIAGDDPAPSFEQELDQLRATPPHLLGFRLATAAARTDDADRLIRGLRNQEDAALRTVVDGLLTLYRATLMADWPEISQRLRGDIALRDRQSRRNGTLAMLTNLHPDIMWRPIADEVRDADAADDDPDDAASGTGGLILAPCLFGQQRAHAGPGGDGTLVVIYPAAEPDDGAPAADDHLAALLGPGRAAALRSLQVPASTSDLARRLAVSVPTASTHAALLRNAGLVATTRDGKSVRHELTPVGRQLVELNPGRPR</sequence>
<dbReference type="InterPro" id="IPR051011">
    <property type="entry name" value="Metal_resp_trans_reg"/>
</dbReference>
<dbReference type="RefSeq" id="WP_344661845.1">
    <property type="nucleotide sequence ID" value="NZ_BAAAQM010000061.1"/>
</dbReference>
<dbReference type="SMART" id="SM00418">
    <property type="entry name" value="HTH_ARSR"/>
    <property type="match status" value="1"/>
</dbReference>
<evidence type="ECO:0000259" key="4">
    <source>
        <dbReference type="SMART" id="SM00418"/>
    </source>
</evidence>
<dbReference type="PANTHER" id="PTHR43132">
    <property type="entry name" value="ARSENICAL RESISTANCE OPERON REPRESSOR ARSR-RELATED"/>
    <property type="match status" value="1"/>
</dbReference>
<organism evidence="5 6">
    <name type="scientific">Catenulispora subtropica</name>
    <dbReference type="NCBI Taxonomy" id="450798"/>
    <lineage>
        <taxon>Bacteria</taxon>
        <taxon>Bacillati</taxon>
        <taxon>Actinomycetota</taxon>
        <taxon>Actinomycetes</taxon>
        <taxon>Catenulisporales</taxon>
        <taxon>Catenulisporaceae</taxon>
        <taxon>Catenulispora</taxon>
    </lineage>
</organism>
<comment type="caution">
    <text evidence="5">The sequence shown here is derived from an EMBL/GenBank/DDBJ whole genome shotgun (WGS) entry which is preliminary data.</text>
</comment>
<evidence type="ECO:0000313" key="6">
    <source>
        <dbReference type="Proteomes" id="UP001499854"/>
    </source>
</evidence>
<dbReference type="CDD" id="cd00090">
    <property type="entry name" value="HTH_ARSR"/>
    <property type="match status" value="1"/>
</dbReference>
<protein>
    <recommendedName>
        <fullName evidence="4">HTH arsR-type domain-containing protein</fullName>
    </recommendedName>
</protein>
<keyword evidence="1" id="KW-0805">Transcription regulation</keyword>
<keyword evidence="2" id="KW-0238">DNA-binding</keyword>
<evidence type="ECO:0000256" key="1">
    <source>
        <dbReference type="ARBA" id="ARBA00023015"/>
    </source>
</evidence>
<name>A0ABP5EKB7_9ACTN</name>
<dbReference type="Proteomes" id="UP001499854">
    <property type="component" value="Unassembled WGS sequence"/>
</dbReference>
<dbReference type="InterPro" id="IPR001845">
    <property type="entry name" value="HTH_ArsR_DNA-bd_dom"/>
</dbReference>
<proteinExistence type="predicted"/>
<feature type="domain" description="HTH arsR-type" evidence="4">
    <location>
        <begin position="252"/>
        <end position="328"/>
    </location>
</feature>
<gene>
    <name evidence="5" type="ORF">GCM10009838_73920</name>
</gene>
<keyword evidence="6" id="KW-1185">Reference proteome</keyword>
<dbReference type="InterPro" id="IPR036388">
    <property type="entry name" value="WH-like_DNA-bd_sf"/>
</dbReference>